<gene>
    <name evidence="3" type="ORF">SAMN06295987_101877</name>
</gene>
<feature type="domain" description="SAF" evidence="2">
    <location>
        <begin position="44"/>
        <end position="108"/>
    </location>
</feature>
<dbReference type="SMART" id="SM00858">
    <property type="entry name" value="SAF"/>
    <property type="match status" value="1"/>
</dbReference>
<keyword evidence="4" id="KW-1185">Reference proteome</keyword>
<evidence type="ECO:0000313" key="3">
    <source>
        <dbReference type="EMBL" id="SLJ88790.1"/>
    </source>
</evidence>
<evidence type="ECO:0000313" key="4">
    <source>
        <dbReference type="Proteomes" id="UP000190989"/>
    </source>
</evidence>
<accession>A0A1U6GZC4</accession>
<dbReference type="STRING" id="428990.SAMN06295987_101877"/>
<dbReference type="Proteomes" id="UP000190989">
    <property type="component" value="Unassembled WGS sequence"/>
</dbReference>
<dbReference type="EMBL" id="FVZE01000001">
    <property type="protein sequence ID" value="SLJ88790.1"/>
    <property type="molecule type" value="Genomic_DNA"/>
</dbReference>
<dbReference type="AlphaFoldDB" id="A0A1U6GZC4"/>
<feature type="region of interest" description="Disordered" evidence="1">
    <location>
        <begin position="249"/>
        <end position="296"/>
    </location>
</feature>
<proteinExistence type="predicted"/>
<protein>
    <submittedName>
        <fullName evidence="3">Pilus assembly protein CpaB</fullName>
    </submittedName>
</protein>
<dbReference type="Pfam" id="PF16976">
    <property type="entry name" value="RcpC"/>
    <property type="match status" value="1"/>
</dbReference>
<reference evidence="4" key="1">
    <citation type="submission" date="2017-02" db="EMBL/GenBank/DDBJ databases">
        <authorList>
            <person name="Varghese N."/>
            <person name="Submissions S."/>
        </authorList>
    </citation>
    <scope>NUCLEOTIDE SEQUENCE [LARGE SCALE GENOMIC DNA]</scope>
    <source>
        <strain evidence="4">SM117</strain>
    </source>
</reference>
<dbReference type="InterPro" id="IPR031571">
    <property type="entry name" value="RcpC_dom"/>
</dbReference>
<feature type="compositionally biased region" description="Polar residues" evidence="1">
    <location>
        <begin position="260"/>
        <end position="269"/>
    </location>
</feature>
<sequence length="296" mass="30892">MQGRNMILIGVAVVLGLVAVLLANSYFSGVQERQAKLAREQQLNQIVVATKELPFGTLLNDQNVRLANWPSNSIPDGSFTSIADAIGKGNATLRSIVAGEPVLASKLSSRPTLSANLPTGQYAVAVPISAVAAAGGFIRPGDTVDVLLTRKIPGDGASTDDKMTDVVLSTVPVLAIDVDASEKSTEPTAAGKTATLQVDTLGAQKLALAQQLGVLSLALRNATDQTVTAASTVLPNQLTARKIYIASRESRAPSAPATPISRSVMSPATSAPRRSGPMMTIFRGSEPSQYEVQRGY</sequence>
<organism evidence="3 4">
    <name type="scientific">Novosphingobium mathurense</name>
    <dbReference type="NCBI Taxonomy" id="428990"/>
    <lineage>
        <taxon>Bacteria</taxon>
        <taxon>Pseudomonadati</taxon>
        <taxon>Pseudomonadota</taxon>
        <taxon>Alphaproteobacteria</taxon>
        <taxon>Sphingomonadales</taxon>
        <taxon>Sphingomonadaceae</taxon>
        <taxon>Novosphingobium</taxon>
    </lineage>
</organism>
<dbReference type="InterPro" id="IPR013974">
    <property type="entry name" value="SAF"/>
</dbReference>
<evidence type="ECO:0000259" key="2">
    <source>
        <dbReference type="SMART" id="SM00858"/>
    </source>
</evidence>
<evidence type="ECO:0000256" key="1">
    <source>
        <dbReference type="SAM" id="MobiDB-lite"/>
    </source>
</evidence>
<dbReference type="InterPro" id="IPR017592">
    <property type="entry name" value="Pilus_assmbl_Flp-typ_CpaB"/>
</dbReference>
<feature type="compositionally biased region" description="Polar residues" evidence="1">
    <location>
        <begin position="286"/>
        <end position="296"/>
    </location>
</feature>
<dbReference type="CDD" id="cd11614">
    <property type="entry name" value="SAF_CpaB_FlgA_like"/>
    <property type="match status" value="1"/>
</dbReference>
<dbReference type="Pfam" id="PF08666">
    <property type="entry name" value="SAF"/>
    <property type="match status" value="1"/>
</dbReference>
<dbReference type="RefSeq" id="WP_079729871.1">
    <property type="nucleotide sequence ID" value="NZ_FVZE01000001.1"/>
</dbReference>
<name>A0A1U6GZC4_9SPHN</name>
<dbReference type="NCBIfam" id="TIGR03177">
    <property type="entry name" value="pilus_cpaB"/>
    <property type="match status" value="1"/>
</dbReference>